<dbReference type="PANTHER" id="PTHR48112:SF22">
    <property type="entry name" value="MITOCHONDRIAL TRANSCRIPTION FACTOR A, ISOFORM B"/>
    <property type="match status" value="1"/>
</dbReference>
<dbReference type="InterPro" id="IPR050342">
    <property type="entry name" value="HMGB"/>
</dbReference>
<dbReference type="SUPFAM" id="SSF47095">
    <property type="entry name" value="HMG-box"/>
    <property type="match status" value="2"/>
</dbReference>
<feature type="compositionally biased region" description="Low complexity" evidence="3">
    <location>
        <begin position="718"/>
        <end position="735"/>
    </location>
</feature>
<evidence type="ECO:0000313" key="5">
    <source>
        <dbReference type="EMBL" id="KAJ2752351.1"/>
    </source>
</evidence>
<proteinExistence type="predicted"/>
<feature type="region of interest" description="Disordered" evidence="3">
    <location>
        <begin position="1148"/>
        <end position="1182"/>
    </location>
</feature>
<evidence type="ECO:0000256" key="3">
    <source>
        <dbReference type="SAM" id="MobiDB-lite"/>
    </source>
</evidence>
<dbReference type="GO" id="GO:0005634">
    <property type="term" value="C:nucleus"/>
    <property type="evidence" value="ECO:0007669"/>
    <property type="project" value="UniProtKB-UniRule"/>
</dbReference>
<keyword evidence="6" id="KW-1185">Reference proteome</keyword>
<sequence>MVPEEASNCGTTDFAVREESATTTIASAVSGQQQHYHLTTSHQPSEADARSFMQQTQGASQTFHTSLSAAHSGPGFIPTTHPADTTASTTDLADGLEMASLATPATISPLYIDDRAAAAAVTTLSSSHGQPMQSSTASIYMQGLSGTTSLAQQAAPNMAPPTHSTSISGAATPLLRPDSQMITHQIDMAATAAFVAQMNAQSLQQQQQQYVDISSEQTSVSMMQPMASSLSATGAPAPSLPSQMGALNVPAGSLANSGLGIMSTLPLTAPLAVSGLQPAMLTQQQATYAAAMSGDPMYAAGAQFGASMSQPTDQQYLGMANGAHMMAMSHAHSRTASTVDGGVAMYSNDDSNSATPRSGFVAGVPNMGAHQPIAAQLQQQLQQHQQHQLQQQQSQGPLPKGLSANASTVVSANQSGAPSPFANTPLPMTNQVNSAAPIGHRRQQSSSFLTTLQHQHQQQQAMYVDPPMVLATAPPTLVPGTPTPFGQLQFHLHAPGTATAPHPLSHPHASHFGHSRHLSLDAANFRLMAVDTSSMGGFPAHTTIHEHPVEMSQHAVHFASAQQQQRLQQLQQQQLQQQLHHLQQLQAQQKSGSVMLHTVPATPLPRQSDNASSFNSAPQLTPLGDPMTQHQFQQLQLQQHQSRNYQQQQRQQQFMHHHHSSASVDLGSLSSAFHHAAQYSPAMPGQISPMVTQPNMPAGGPMVPMYMPIQFTQLAPPATTSQAASNAGSNSAMDASPEESEDDDDVDVDDVEDEEDISGEEVDVEEHKPAQAKNSKGTATPTSGVSGVARPIKAPAPYKRFRNSFIFFAKECRKQWRLDNPNRSKIQNRGFIQEMSKMWNNMSCEERAPYVKMADDDKLRYEADVAKYGPLPSSSSSASLAGLVQASSTGSTPLNDISTMPSATSSKTKAEKAEKAESTSAPVPTAGEVSLPVYVPIAPAPAPAPEPAPAPVSAVPISVVDTMTASEYCQAATAAGVSASAMSATVPMTISIPTQATMPTISIASATMTSEHTMEAISPTYPSALHGSLTVDTMPATRVFPDTLTMPITPVAENAIAATCEAHEFGPGVLSMAAYQAFLQQALGVDFSPLAIEFDPSCFINSDPVSSDEATCLNPQALSVMPTETMMTTVAEAATEAIPRKQEAVLAEGSGAKTPSNGPPIITQVGTKRKSTSDGQPLTNLPSSIKRFRNSFIYYVNNMRRAIQGSDDSGNAKVEVNNREFLKEMSTKWRTMSEEEKAPFNDMANADKERFLRQMREYERDHPDEFNRAPKHRRRRSSTSASNASISAMNVCAAESSTKLSDLQQGMQSVEGSSGFSSSCGLNISMTGSTSSLGGYGALTEAGAPMLQDAHWALSTATPLSTTLCTPLTTPLLAPSMGSESSGLFMVNSTGSSSSSSAAAGTVAPSLLSTVAEEPEDSGRS</sequence>
<feature type="compositionally biased region" description="Polar residues" evidence="3">
    <location>
        <begin position="605"/>
        <end position="619"/>
    </location>
</feature>
<keyword evidence="2" id="KW-0539">Nucleus</keyword>
<feature type="compositionally biased region" description="Low complexity" evidence="3">
    <location>
        <begin position="376"/>
        <end position="393"/>
    </location>
</feature>
<feature type="compositionally biased region" description="Polar residues" evidence="3">
    <location>
        <begin position="1173"/>
        <end position="1182"/>
    </location>
</feature>
<feature type="compositionally biased region" description="Basic and acidic residues" evidence="3">
    <location>
        <begin position="908"/>
        <end position="917"/>
    </location>
</feature>
<evidence type="ECO:0000256" key="1">
    <source>
        <dbReference type="ARBA" id="ARBA00023125"/>
    </source>
</evidence>
<feature type="region of interest" description="Disordered" evidence="3">
    <location>
        <begin position="1259"/>
        <end position="1284"/>
    </location>
</feature>
<feature type="DNA-binding region" description="HMG box" evidence="2">
    <location>
        <begin position="798"/>
        <end position="869"/>
    </location>
</feature>
<comment type="caution">
    <text evidence="5">The sequence shown here is derived from an EMBL/GenBank/DDBJ whole genome shotgun (WGS) entry which is preliminary data.</text>
</comment>
<dbReference type="PROSITE" id="PS50118">
    <property type="entry name" value="HMG_BOX_2"/>
    <property type="match status" value="2"/>
</dbReference>
<feature type="region of interest" description="Disordered" evidence="3">
    <location>
        <begin position="1388"/>
        <end position="1421"/>
    </location>
</feature>
<accession>A0A9W8GWU3</accession>
<dbReference type="SMART" id="SM00398">
    <property type="entry name" value="HMG"/>
    <property type="match status" value="2"/>
</dbReference>
<feature type="compositionally biased region" description="Polar residues" evidence="3">
    <location>
        <begin position="772"/>
        <end position="785"/>
    </location>
</feature>
<protein>
    <recommendedName>
        <fullName evidence="4">HMG box domain-containing protein</fullName>
    </recommendedName>
</protein>
<evidence type="ECO:0000313" key="6">
    <source>
        <dbReference type="Proteomes" id="UP001140011"/>
    </source>
</evidence>
<dbReference type="Pfam" id="PF09011">
    <property type="entry name" value="HMG_box_2"/>
    <property type="match status" value="1"/>
</dbReference>
<feature type="region of interest" description="Disordered" evidence="3">
    <location>
        <begin position="41"/>
        <end position="86"/>
    </location>
</feature>
<dbReference type="GO" id="GO:0003677">
    <property type="term" value="F:DNA binding"/>
    <property type="evidence" value="ECO:0007669"/>
    <property type="project" value="UniProtKB-UniRule"/>
</dbReference>
<dbReference type="Proteomes" id="UP001140011">
    <property type="component" value="Unassembled WGS sequence"/>
</dbReference>
<dbReference type="Pfam" id="PF00505">
    <property type="entry name" value="HMG_box"/>
    <property type="match status" value="1"/>
</dbReference>
<dbReference type="Gene3D" id="1.10.30.10">
    <property type="entry name" value="High mobility group box domain"/>
    <property type="match status" value="2"/>
</dbReference>
<keyword evidence="1 2" id="KW-0238">DNA-binding</keyword>
<evidence type="ECO:0000256" key="2">
    <source>
        <dbReference type="PROSITE-ProRule" id="PRU00267"/>
    </source>
</evidence>
<feature type="compositionally biased region" description="Low complexity" evidence="3">
    <location>
        <begin position="1389"/>
        <end position="1402"/>
    </location>
</feature>
<dbReference type="InterPro" id="IPR009071">
    <property type="entry name" value="HMG_box_dom"/>
</dbReference>
<dbReference type="GO" id="GO:0006357">
    <property type="term" value="P:regulation of transcription by RNA polymerase II"/>
    <property type="evidence" value="ECO:0007669"/>
    <property type="project" value="TreeGrafter"/>
</dbReference>
<feature type="compositionally biased region" description="Polar residues" evidence="3">
    <location>
        <begin position="404"/>
        <end position="417"/>
    </location>
</feature>
<feature type="compositionally biased region" description="Low complexity" evidence="3">
    <location>
        <begin position="629"/>
        <end position="654"/>
    </location>
</feature>
<dbReference type="CDD" id="cd00084">
    <property type="entry name" value="HMG-box_SF"/>
    <property type="match status" value="1"/>
</dbReference>
<feature type="region of interest" description="Disordered" evidence="3">
    <location>
        <begin position="375"/>
        <end position="447"/>
    </location>
</feature>
<feature type="domain" description="HMG box" evidence="4">
    <location>
        <begin position="798"/>
        <end position="869"/>
    </location>
</feature>
<feature type="domain" description="HMG box" evidence="4">
    <location>
        <begin position="1185"/>
        <end position="1259"/>
    </location>
</feature>
<feature type="region of interest" description="Disordered" evidence="3">
    <location>
        <begin position="717"/>
        <end position="788"/>
    </location>
</feature>
<feature type="compositionally biased region" description="Polar residues" evidence="3">
    <location>
        <begin position="52"/>
        <end position="69"/>
    </location>
</feature>
<dbReference type="PANTHER" id="PTHR48112">
    <property type="entry name" value="HIGH MOBILITY GROUP PROTEIN DSP1"/>
    <property type="match status" value="1"/>
</dbReference>
<reference evidence="5" key="1">
    <citation type="submission" date="2022-07" db="EMBL/GenBank/DDBJ databases">
        <title>Phylogenomic reconstructions and comparative analyses of Kickxellomycotina fungi.</title>
        <authorList>
            <person name="Reynolds N.K."/>
            <person name="Stajich J.E."/>
            <person name="Barry K."/>
            <person name="Grigoriev I.V."/>
            <person name="Crous P."/>
            <person name="Smith M.E."/>
        </authorList>
    </citation>
    <scope>NUCLEOTIDE SEQUENCE</scope>
    <source>
        <strain evidence="5">BCRC 34297</strain>
    </source>
</reference>
<feature type="compositionally biased region" description="Acidic residues" evidence="3">
    <location>
        <begin position="736"/>
        <end position="764"/>
    </location>
</feature>
<evidence type="ECO:0000259" key="4">
    <source>
        <dbReference type="PROSITE" id="PS50118"/>
    </source>
</evidence>
<dbReference type="InterPro" id="IPR036910">
    <property type="entry name" value="HMG_box_dom_sf"/>
</dbReference>
<feature type="compositionally biased region" description="Basic and acidic residues" evidence="3">
    <location>
        <begin position="1259"/>
        <end position="1268"/>
    </location>
</feature>
<feature type="region of interest" description="Disordered" evidence="3">
    <location>
        <begin position="600"/>
        <end position="661"/>
    </location>
</feature>
<gene>
    <name evidence="5" type="ORF">GGI19_003886</name>
</gene>
<feature type="region of interest" description="Disordered" evidence="3">
    <location>
        <begin position="888"/>
        <end position="925"/>
    </location>
</feature>
<dbReference type="OrthoDB" id="1919336at2759"/>
<name>A0A9W8GWU3_9FUNG</name>
<feature type="DNA-binding region" description="HMG box" evidence="2">
    <location>
        <begin position="1185"/>
        <end position="1259"/>
    </location>
</feature>
<dbReference type="EMBL" id="JANBUH010000293">
    <property type="protein sequence ID" value="KAJ2752351.1"/>
    <property type="molecule type" value="Genomic_DNA"/>
</dbReference>
<feature type="compositionally biased region" description="Polar residues" evidence="3">
    <location>
        <begin position="889"/>
        <end position="901"/>
    </location>
</feature>
<organism evidence="5 6">
    <name type="scientific">Coemansia pectinata</name>
    <dbReference type="NCBI Taxonomy" id="1052879"/>
    <lineage>
        <taxon>Eukaryota</taxon>
        <taxon>Fungi</taxon>
        <taxon>Fungi incertae sedis</taxon>
        <taxon>Zoopagomycota</taxon>
        <taxon>Kickxellomycotina</taxon>
        <taxon>Kickxellomycetes</taxon>
        <taxon>Kickxellales</taxon>
        <taxon>Kickxellaceae</taxon>
        <taxon>Coemansia</taxon>
    </lineage>
</organism>